<dbReference type="Proteomes" id="UP001321492">
    <property type="component" value="Unassembled WGS sequence"/>
</dbReference>
<dbReference type="EMBL" id="JASJEV010000001">
    <property type="protein sequence ID" value="MDJ1156894.1"/>
    <property type="molecule type" value="Genomic_DNA"/>
</dbReference>
<reference evidence="3 4" key="1">
    <citation type="submission" date="2023-05" db="EMBL/GenBank/DDBJ databases">
        <title>Chelatococcus sp. nov., a moderately thermophilic bacterium isolated from hot spring microbial mat.</title>
        <authorList>
            <person name="Hu C.-J."/>
            <person name="Li W.-J."/>
        </authorList>
    </citation>
    <scope>NUCLEOTIDE SEQUENCE [LARGE SCALE GENOMIC DNA]</scope>
    <source>
        <strain evidence="3 4">SYSU G07232</strain>
    </source>
</reference>
<protein>
    <recommendedName>
        <fullName evidence="5">Beta-barrel assembly machine subunit BamF</fullName>
    </recommendedName>
</protein>
<name>A0ABT7ADM4_9HYPH</name>
<evidence type="ECO:0000256" key="2">
    <source>
        <dbReference type="SAM" id="SignalP"/>
    </source>
</evidence>
<comment type="caution">
    <text evidence="3">The sequence shown here is derived from an EMBL/GenBank/DDBJ whole genome shotgun (WGS) entry which is preliminary data.</text>
</comment>
<keyword evidence="4" id="KW-1185">Reference proteome</keyword>
<feature type="compositionally biased region" description="Low complexity" evidence="1">
    <location>
        <begin position="103"/>
        <end position="115"/>
    </location>
</feature>
<evidence type="ECO:0008006" key="5">
    <source>
        <dbReference type="Google" id="ProtNLM"/>
    </source>
</evidence>
<keyword evidence="2" id="KW-0732">Signal</keyword>
<proteinExistence type="predicted"/>
<feature type="signal peptide" evidence="2">
    <location>
        <begin position="1"/>
        <end position="29"/>
    </location>
</feature>
<feature type="compositionally biased region" description="Basic and acidic residues" evidence="1">
    <location>
        <begin position="82"/>
        <end position="102"/>
    </location>
</feature>
<dbReference type="PROSITE" id="PS51257">
    <property type="entry name" value="PROKAR_LIPOPROTEIN"/>
    <property type="match status" value="1"/>
</dbReference>
<gene>
    <name evidence="3" type="ORF">QNA08_01380</name>
</gene>
<evidence type="ECO:0000313" key="4">
    <source>
        <dbReference type="Proteomes" id="UP001321492"/>
    </source>
</evidence>
<sequence length="125" mass="12773">MCATKRRGGAARFARVGALGAAMAVSALVAGCGANPVRDVAVSTGFGAKPPEPAGFVKESRSAEVDYLPIGQRQPPRRIKPKTPEEAKALEEQLDAQRKANEEAAAQAKALGSAPAPQPGSAPAQ</sequence>
<evidence type="ECO:0000313" key="3">
    <source>
        <dbReference type="EMBL" id="MDJ1156894.1"/>
    </source>
</evidence>
<evidence type="ECO:0000256" key="1">
    <source>
        <dbReference type="SAM" id="MobiDB-lite"/>
    </source>
</evidence>
<accession>A0ABT7ADM4</accession>
<feature type="chain" id="PRO_5046312764" description="Beta-barrel assembly machine subunit BamF" evidence="2">
    <location>
        <begin position="30"/>
        <end position="125"/>
    </location>
</feature>
<organism evidence="3 4">
    <name type="scientific">Chelatococcus albus</name>
    <dbReference type="NCBI Taxonomy" id="3047466"/>
    <lineage>
        <taxon>Bacteria</taxon>
        <taxon>Pseudomonadati</taxon>
        <taxon>Pseudomonadota</taxon>
        <taxon>Alphaproteobacteria</taxon>
        <taxon>Hyphomicrobiales</taxon>
        <taxon>Chelatococcaceae</taxon>
        <taxon>Chelatococcus</taxon>
    </lineage>
</organism>
<feature type="compositionally biased region" description="Pro residues" evidence="1">
    <location>
        <begin position="116"/>
        <end position="125"/>
    </location>
</feature>
<dbReference type="RefSeq" id="WP_283738886.1">
    <property type="nucleotide sequence ID" value="NZ_JASJEV010000001.1"/>
</dbReference>
<feature type="region of interest" description="Disordered" evidence="1">
    <location>
        <begin position="72"/>
        <end position="125"/>
    </location>
</feature>